<dbReference type="EMBL" id="WVTA01000011">
    <property type="protein sequence ID" value="KAK3203331.1"/>
    <property type="molecule type" value="Genomic_DNA"/>
</dbReference>
<accession>A0AAN6RF50</accession>
<reference evidence="10 11" key="1">
    <citation type="submission" date="2021-02" db="EMBL/GenBank/DDBJ databases">
        <title>Genome assembly of Pseudopithomyces chartarum.</title>
        <authorList>
            <person name="Jauregui R."/>
            <person name="Singh J."/>
            <person name="Voisey C."/>
        </authorList>
    </citation>
    <scope>NUCLEOTIDE SEQUENCE [LARGE SCALE GENOMIC DNA]</scope>
    <source>
        <strain evidence="10 11">AGR01</strain>
    </source>
</reference>
<feature type="compositionally biased region" description="Low complexity" evidence="8">
    <location>
        <begin position="16"/>
        <end position="35"/>
    </location>
</feature>
<comment type="subcellular location">
    <subcellularLocation>
        <location evidence="1">Nucleus</location>
    </subcellularLocation>
</comment>
<dbReference type="Gene3D" id="1.20.5.170">
    <property type="match status" value="1"/>
</dbReference>
<dbReference type="GO" id="GO:0005634">
    <property type="term" value="C:nucleus"/>
    <property type="evidence" value="ECO:0007669"/>
    <property type="project" value="UniProtKB-SubCell"/>
</dbReference>
<proteinExistence type="inferred from homology"/>
<keyword evidence="3" id="KW-0805">Transcription regulation</keyword>
<dbReference type="GO" id="GO:0045944">
    <property type="term" value="P:positive regulation of transcription by RNA polymerase II"/>
    <property type="evidence" value="ECO:0007669"/>
    <property type="project" value="InterPro"/>
</dbReference>
<keyword evidence="4" id="KW-0238">DNA-binding</keyword>
<dbReference type="GO" id="GO:0003677">
    <property type="term" value="F:DNA binding"/>
    <property type="evidence" value="ECO:0007669"/>
    <property type="project" value="UniProtKB-KW"/>
</dbReference>
<evidence type="ECO:0000313" key="10">
    <source>
        <dbReference type="EMBL" id="KAK3203331.1"/>
    </source>
</evidence>
<dbReference type="GO" id="GO:0006986">
    <property type="term" value="P:response to unfolded protein"/>
    <property type="evidence" value="ECO:0007669"/>
    <property type="project" value="UniProtKB-KW"/>
</dbReference>
<evidence type="ECO:0000313" key="11">
    <source>
        <dbReference type="Proteomes" id="UP001280581"/>
    </source>
</evidence>
<evidence type="ECO:0000256" key="7">
    <source>
        <dbReference type="ARBA" id="ARBA00023242"/>
    </source>
</evidence>
<feature type="region of interest" description="Disordered" evidence="8">
    <location>
        <begin position="1"/>
        <end position="96"/>
    </location>
</feature>
<evidence type="ECO:0000256" key="4">
    <source>
        <dbReference type="ARBA" id="ARBA00023125"/>
    </source>
</evidence>
<dbReference type="InterPro" id="IPR004827">
    <property type="entry name" value="bZIP"/>
</dbReference>
<evidence type="ECO:0000256" key="6">
    <source>
        <dbReference type="ARBA" id="ARBA00023230"/>
    </source>
</evidence>
<keyword evidence="6" id="KW-0834">Unfolded protein response</keyword>
<evidence type="ECO:0000256" key="3">
    <source>
        <dbReference type="ARBA" id="ARBA00023015"/>
    </source>
</evidence>
<organism evidence="10 11">
    <name type="scientific">Pseudopithomyces chartarum</name>
    <dbReference type="NCBI Taxonomy" id="1892770"/>
    <lineage>
        <taxon>Eukaryota</taxon>
        <taxon>Fungi</taxon>
        <taxon>Dikarya</taxon>
        <taxon>Ascomycota</taxon>
        <taxon>Pezizomycotina</taxon>
        <taxon>Dothideomycetes</taxon>
        <taxon>Pleosporomycetidae</taxon>
        <taxon>Pleosporales</taxon>
        <taxon>Massarineae</taxon>
        <taxon>Didymosphaeriaceae</taxon>
        <taxon>Pseudopithomyces</taxon>
    </lineage>
</organism>
<dbReference type="PROSITE" id="PS50217">
    <property type="entry name" value="BZIP"/>
    <property type="match status" value="1"/>
</dbReference>
<dbReference type="SUPFAM" id="SSF57959">
    <property type="entry name" value="Leucine zipper domain"/>
    <property type="match status" value="1"/>
</dbReference>
<feature type="domain" description="BZIP" evidence="9">
    <location>
        <begin position="73"/>
        <end position="131"/>
    </location>
</feature>
<dbReference type="PANTHER" id="PTHR46714:SF6">
    <property type="entry name" value="TRANSCRIPTIONAL ACTIVATOR HAC1"/>
    <property type="match status" value="1"/>
</dbReference>
<dbReference type="InterPro" id="IPR044280">
    <property type="entry name" value="Hac1/HY5"/>
</dbReference>
<evidence type="ECO:0000256" key="5">
    <source>
        <dbReference type="ARBA" id="ARBA00023163"/>
    </source>
</evidence>
<comment type="similarity">
    <text evidence="2">Belongs to the bZIP family.</text>
</comment>
<dbReference type="PROSITE" id="PS00036">
    <property type="entry name" value="BZIP_BASIC"/>
    <property type="match status" value="1"/>
</dbReference>
<keyword evidence="5" id="KW-0804">Transcription</keyword>
<protein>
    <recommendedName>
        <fullName evidence="9">BZIP domain-containing protein</fullName>
    </recommendedName>
</protein>
<sequence length="285" mass="31513">MDPATTTIKMEDLHQPSFTSPSSPSHSAADMSPAPHSHDGKAVKKRKSWGQVLPEPKTNLPPRKRAKTEDEKEQRRIERVKRNRLAAHNSRERKRQEYELLQAEKDQMEQDLIAARRQIAHMTTELKAYRQKYPGQVPEASLDIDVDTTPASDYTPDTINPAKTTSSTGFPSPDSMTMDSFDSPLSVELNAPGLPVGDLGFPLAFQPHAAMDKQPLDDLFDFDQFTNNEMGTATGLVDHDPFFTTGLFDGTHSPDFDLSDHLDAKHFDLQTASGAALASDEALAA</sequence>
<name>A0AAN6RF50_9PLEO</name>
<keyword evidence="7" id="KW-0539">Nucleus</keyword>
<dbReference type="PANTHER" id="PTHR46714">
    <property type="entry name" value="TRANSCRIPTIONAL ACTIVATOR HAC1"/>
    <property type="match status" value="1"/>
</dbReference>
<dbReference type="AlphaFoldDB" id="A0AAN6RF50"/>
<gene>
    <name evidence="10" type="ORF">GRF29_112g911136</name>
</gene>
<feature type="region of interest" description="Disordered" evidence="8">
    <location>
        <begin position="153"/>
        <end position="173"/>
    </location>
</feature>
<dbReference type="SMART" id="SM00338">
    <property type="entry name" value="BRLZ"/>
    <property type="match status" value="1"/>
</dbReference>
<dbReference type="InterPro" id="IPR046347">
    <property type="entry name" value="bZIP_sf"/>
</dbReference>
<keyword evidence="11" id="KW-1185">Reference proteome</keyword>
<evidence type="ECO:0000256" key="8">
    <source>
        <dbReference type="SAM" id="MobiDB-lite"/>
    </source>
</evidence>
<evidence type="ECO:0000256" key="2">
    <source>
        <dbReference type="ARBA" id="ARBA00007163"/>
    </source>
</evidence>
<dbReference type="Proteomes" id="UP001280581">
    <property type="component" value="Unassembled WGS sequence"/>
</dbReference>
<dbReference type="GO" id="GO:0000981">
    <property type="term" value="F:DNA-binding transcription factor activity, RNA polymerase II-specific"/>
    <property type="evidence" value="ECO:0007669"/>
    <property type="project" value="InterPro"/>
</dbReference>
<evidence type="ECO:0000256" key="1">
    <source>
        <dbReference type="ARBA" id="ARBA00004123"/>
    </source>
</evidence>
<evidence type="ECO:0000259" key="9">
    <source>
        <dbReference type="PROSITE" id="PS50217"/>
    </source>
</evidence>
<feature type="compositionally biased region" description="Basic and acidic residues" evidence="8">
    <location>
        <begin position="67"/>
        <end position="77"/>
    </location>
</feature>
<comment type="caution">
    <text evidence="10">The sequence shown here is derived from an EMBL/GenBank/DDBJ whole genome shotgun (WGS) entry which is preliminary data.</text>
</comment>